<dbReference type="RefSeq" id="WP_171475833.1">
    <property type="nucleotide sequence ID" value="NZ_CP053452.2"/>
</dbReference>
<evidence type="ECO:0000313" key="2">
    <source>
        <dbReference type="Proteomes" id="UP000503447"/>
    </source>
</evidence>
<dbReference type="AlphaFoldDB" id="A0A6M5Z4B1"/>
<protein>
    <submittedName>
        <fullName evidence="1">Uncharacterized protein</fullName>
    </submittedName>
</protein>
<dbReference type="Proteomes" id="UP000503447">
    <property type="component" value="Chromosome"/>
</dbReference>
<evidence type="ECO:0000313" key="1">
    <source>
        <dbReference type="EMBL" id="QJX01248.1"/>
    </source>
</evidence>
<dbReference type="KEGG" id="ftj:FTUN_8887"/>
<organism evidence="1 2">
    <name type="scientific">Frigoriglobus tundricola</name>
    <dbReference type="NCBI Taxonomy" id="2774151"/>
    <lineage>
        <taxon>Bacteria</taxon>
        <taxon>Pseudomonadati</taxon>
        <taxon>Planctomycetota</taxon>
        <taxon>Planctomycetia</taxon>
        <taxon>Gemmatales</taxon>
        <taxon>Gemmataceae</taxon>
        <taxon>Frigoriglobus</taxon>
    </lineage>
</organism>
<name>A0A6M5Z4B1_9BACT</name>
<gene>
    <name evidence="1" type="ORF">FTUN_8887</name>
</gene>
<accession>A0A6M5Z4B1</accession>
<reference evidence="2" key="1">
    <citation type="submission" date="2020-05" db="EMBL/GenBank/DDBJ databases">
        <title>Frigoriglobus tundricola gen. nov., sp. nov., a psychrotolerant cellulolytic planctomycete of the family Gemmataceae with two divergent copies of 16S rRNA gene.</title>
        <authorList>
            <person name="Kulichevskaya I.S."/>
            <person name="Ivanova A.A."/>
            <person name="Naumoff D.G."/>
            <person name="Beletsky A.V."/>
            <person name="Rijpstra W.I.C."/>
            <person name="Sinninghe Damste J.S."/>
            <person name="Mardanov A.V."/>
            <person name="Ravin N.V."/>
            <person name="Dedysh S.N."/>
        </authorList>
    </citation>
    <scope>NUCLEOTIDE SEQUENCE [LARGE SCALE GENOMIC DNA]</scope>
    <source>
        <strain evidence="2">PL17</strain>
    </source>
</reference>
<dbReference type="EMBL" id="CP053452">
    <property type="protein sequence ID" value="QJX01248.1"/>
    <property type="molecule type" value="Genomic_DNA"/>
</dbReference>
<keyword evidence="2" id="KW-1185">Reference proteome</keyword>
<proteinExistence type="predicted"/>
<sequence length="101" mass="11319">MPMVIQIRKDWSGPVIVCDHCNRPIASADDGNLLWQEPEPGRPTPPAFTHKACFTAFECARPGFWYTADLDTAMVYLANNLRMTDAVRKRAEGKARLLATL</sequence>